<comment type="similarity">
    <text evidence="4">Belongs to the DONSON family.</text>
</comment>
<evidence type="ECO:0000313" key="7">
    <source>
        <dbReference type="Proteomes" id="UP001140949"/>
    </source>
</evidence>
<gene>
    <name evidence="6" type="ORF">M6B38_384250</name>
</gene>
<dbReference type="EMBL" id="JANAVB010022812">
    <property type="protein sequence ID" value="KAJ6823448.1"/>
    <property type="molecule type" value="Genomic_DNA"/>
</dbReference>
<organism evidence="6 7">
    <name type="scientific">Iris pallida</name>
    <name type="common">Sweet iris</name>
    <dbReference type="NCBI Taxonomy" id="29817"/>
    <lineage>
        <taxon>Eukaryota</taxon>
        <taxon>Viridiplantae</taxon>
        <taxon>Streptophyta</taxon>
        <taxon>Embryophyta</taxon>
        <taxon>Tracheophyta</taxon>
        <taxon>Spermatophyta</taxon>
        <taxon>Magnoliopsida</taxon>
        <taxon>Liliopsida</taxon>
        <taxon>Asparagales</taxon>
        <taxon>Iridaceae</taxon>
        <taxon>Iridoideae</taxon>
        <taxon>Irideae</taxon>
        <taxon>Iris</taxon>
    </lineage>
</organism>
<proteinExistence type="inferred from homology"/>
<evidence type="ECO:0000313" key="6">
    <source>
        <dbReference type="EMBL" id="KAJ6823448.1"/>
    </source>
</evidence>
<reference evidence="6" key="1">
    <citation type="journal article" date="2023" name="GigaByte">
        <title>Genome assembly of the bearded iris, Iris pallida Lam.</title>
        <authorList>
            <person name="Bruccoleri R.E."/>
            <person name="Oakeley E.J."/>
            <person name="Faust A.M.E."/>
            <person name="Altorfer M."/>
            <person name="Dessus-Babus S."/>
            <person name="Burckhardt D."/>
            <person name="Oertli M."/>
            <person name="Naumann U."/>
            <person name="Petersen F."/>
            <person name="Wong J."/>
        </authorList>
    </citation>
    <scope>NUCLEOTIDE SEQUENCE</scope>
    <source>
        <strain evidence="6">GSM-AAB239-AS_SAM_17_03QT</strain>
    </source>
</reference>
<reference evidence="6" key="2">
    <citation type="submission" date="2023-04" db="EMBL/GenBank/DDBJ databases">
        <authorList>
            <person name="Bruccoleri R.E."/>
            <person name="Oakeley E.J."/>
            <person name="Faust A.-M."/>
            <person name="Dessus-Babus S."/>
            <person name="Altorfer M."/>
            <person name="Burckhardt D."/>
            <person name="Oertli M."/>
            <person name="Naumann U."/>
            <person name="Petersen F."/>
            <person name="Wong J."/>
        </authorList>
    </citation>
    <scope>NUCLEOTIDE SEQUENCE</scope>
    <source>
        <strain evidence="6">GSM-AAB239-AS_SAM_17_03QT</strain>
        <tissue evidence="6">Leaf</tissue>
    </source>
</reference>
<dbReference type="PRINTS" id="PR02064">
    <property type="entry name" value="DONSON"/>
</dbReference>
<dbReference type="PANTHER" id="PTHR12972:SF0">
    <property type="entry name" value="PROTEIN DOWNSTREAM NEIGHBOR OF SON"/>
    <property type="match status" value="1"/>
</dbReference>
<comment type="caution">
    <text evidence="6">The sequence shown here is derived from an EMBL/GenBank/DDBJ whole genome shotgun (WGS) entry which is preliminary data.</text>
</comment>
<protein>
    <recommendedName>
        <fullName evidence="8">Protein downstream neighbor of Son</fullName>
    </recommendedName>
</protein>
<evidence type="ECO:0000256" key="3">
    <source>
        <dbReference type="ARBA" id="ARBA00023242"/>
    </source>
</evidence>
<keyword evidence="7" id="KW-1185">Reference proteome</keyword>
<dbReference type="GO" id="GO:0033260">
    <property type="term" value="P:nuclear DNA replication"/>
    <property type="evidence" value="ECO:0007669"/>
    <property type="project" value="TreeGrafter"/>
</dbReference>
<keyword evidence="2" id="KW-0217">Developmental protein</keyword>
<feature type="region of interest" description="Disordered" evidence="5">
    <location>
        <begin position="27"/>
        <end position="51"/>
    </location>
</feature>
<evidence type="ECO:0000256" key="2">
    <source>
        <dbReference type="ARBA" id="ARBA00022473"/>
    </source>
</evidence>
<evidence type="ECO:0000256" key="1">
    <source>
        <dbReference type="ARBA" id="ARBA00004123"/>
    </source>
</evidence>
<keyword evidence="3" id="KW-0539">Nucleus</keyword>
<dbReference type="PANTHER" id="PTHR12972">
    <property type="entry name" value="DOWNSTREAM NEIGHBOR OF SON"/>
    <property type="match status" value="1"/>
</dbReference>
<sequence length="571" mass="62630">MANVAVIESSSNSFLFGGVQSDVTMKKRKTASESRVEQLKRRNGEIQSDGQMASLLNSDKISVGSTSGLKKNDSSKVPKYVNSRVDEVYPIKKSSERCRVLYGKENLMYPKISKWTSGAIDSSGGSTVVVSSQSLRSCGKAEVPNTSDGSGKLRSLTSVDEVGKNNVRKIEKCSQNAFQSIGELHYGKEKPYDFATAYMQKAMKGFAVRDFHTSFSSLADSGKNGDVSPIFPSSNEFSISGHRAPLDFTLKTTLRLVSSTSVRWCHRLSASPATIGVGQFTSQSCYKKDQKFGCTSGASRIADTVYSNALCSWIYPQSSLPTTIISAMTLSTAREEKDFLSRRQQDWEDSFRSLYYMLRKSMCNIFYVCTKQFVVMFTGGNFSGKKRSCNAYLSQSTLGLRSLLKKNGISFSMPLSCAEVEQAADDNLAELSEIKKQNLGQTVHMDSMSDVDNSPKSLLAFIGNENAHSLYDFLLSYRFSMNSFAGVDVPVLYAPVPFQNASLSVPEVRCKEMKRADAALPSSSEFDAVDTEASIGSSGASVCYSIEIEDTILPPWIVCGVCINELGREEF</sequence>
<evidence type="ECO:0008006" key="8">
    <source>
        <dbReference type="Google" id="ProtNLM"/>
    </source>
</evidence>
<accession>A0AAX6G554</accession>
<evidence type="ECO:0000256" key="5">
    <source>
        <dbReference type="SAM" id="MobiDB-lite"/>
    </source>
</evidence>
<dbReference type="Proteomes" id="UP001140949">
    <property type="component" value="Unassembled WGS sequence"/>
</dbReference>
<name>A0AAX6G554_IRIPA</name>
<evidence type="ECO:0000256" key="4">
    <source>
        <dbReference type="ARBA" id="ARBA00025806"/>
    </source>
</evidence>
<feature type="compositionally biased region" description="Basic and acidic residues" evidence="5">
    <location>
        <begin position="30"/>
        <end position="44"/>
    </location>
</feature>
<dbReference type="AlphaFoldDB" id="A0AAX6G554"/>
<dbReference type="InterPro" id="IPR024861">
    <property type="entry name" value="Donson"/>
</dbReference>
<dbReference type="GO" id="GO:0005634">
    <property type="term" value="C:nucleus"/>
    <property type="evidence" value="ECO:0007669"/>
    <property type="project" value="UniProtKB-SubCell"/>
</dbReference>
<comment type="subcellular location">
    <subcellularLocation>
        <location evidence="1">Nucleus</location>
    </subcellularLocation>
</comment>